<evidence type="ECO:0000313" key="3">
    <source>
        <dbReference type="Proteomes" id="UP000033679"/>
    </source>
</evidence>
<name>A0A837FGT4_9ENTR</name>
<dbReference type="EMBL" id="JZYN01000014">
    <property type="protein sequence ID" value="KJM67720.1"/>
    <property type="molecule type" value="Genomic_DNA"/>
</dbReference>
<evidence type="ECO:0000256" key="1">
    <source>
        <dbReference type="SAM" id="MobiDB-lite"/>
    </source>
</evidence>
<proteinExistence type="predicted"/>
<dbReference type="KEGG" id="exf:BFV63_04915"/>
<sequence>MSRFPGEAARSGRYNERVPQHTAKGTIGITIAENTQIINN</sequence>
<reference evidence="2 3" key="1">
    <citation type="submission" date="2015-03" db="EMBL/GenBank/DDBJ databases">
        <authorList>
            <person name="McCorrison J."/>
            <person name="Sanka R."/>
            <person name="Adams M."/>
            <person name="Brinkac L."/>
            <person name="Nierman W."/>
            <person name="Sutton G."/>
            <person name="Nelson K."/>
            <person name="Kiedrowski L."/>
            <person name="Guerrero D."/>
            <person name="Bonomo R."/>
        </authorList>
    </citation>
    <scope>NUCLEOTIDE SEQUENCE [LARGE SCALE GENOMIC DNA]</scope>
    <source>
        <strain evidence="2 3">39373</strain>
    </source>
</reference>
<dbReference type="AlphaFoldDB" id="A0A837FGT4"/>
<dbReference type="KEGG" id="eclx:LI66_04890"/>
<gene>
    <name evidence="2" type="ORF">SS59_12720</name>
</gene>
<protein>
    <submittedName>
        <fullName evidence="2">Uncharacterized protein</fullName>
    </submittedName>
</protein>
<organism evidence="2 3">
    <name type="scientific">Enterobacter hormaechei subsp. xiangfangensis</name>
    <dbReference type="NCBI Taxonomy" id="1296536"/>
    <lineage>
        <taxon>Bacteria</taxon>
        <taxon>Pseudomonadati</taxon>
        <taxon>Pseudomonadota</taxon>
        <taxon>Gammaproteobacteria</taxon>
        <taxon>Enterobacterales</taxon>
        <taxon>Enterobacteriaceae</taxon>
        <taxon>Enterobacter</taxon>
        <taxon>Enterobacter cloacae complex</taxon>
    </lineage>
</organism>
<accession>A0A837FGT4</accession>
<evidence type="ECO:0000313" key="2">
    <source>
        <dbReference type="EMBL" id="KJM67720.1"/>
    </source>
</evidence>
<comment type="caution">
    <text evidence="2">The sequence shown here is derived from an EMBL/GenBank/DDBJ whole genome shotgun (WGS) entry which is preliminary data.</text>
</comment>
<dbReference type="Proteomes" id="UP000033679">
    <property type="component" value="Unassembled WGS sequence"/>
</dbReference>
<feature type="region of interest" description="Disordered" evidence="1">
    <location>
        <begin position="1"/>
        <end position="21"/>
    </location>
</feature>